<dbReference type="SUPFAM" id="SSF55781">
    <property type="entry name" value="GAF domain-like"/>
    <property type="match status" value="1"/>
</dbReference>
<evidence type="ECO:0000313" key="6">
    <source>
        <dbReference type="EMBL" id="GLS13981.1"/>
    </source>
</evidence>
<dbReference type="Gene3D" id="3.30.450.40">
    <property type="match status" value="2"/>
</dbReference>
<dbReference type="InterPro" id="IPR005471">
    <property type="entry name" value="Tscrpt_reg_IclR_N"/>
</dbReference>
<dbReference type="InterPro" id="IPR036388">
    <property type="entry name" value="WH-like_DNA-bd_sf"/>
</dbReference>
<organism evidence="6 7">
    <name type="scientific">Hydrogenophaga electricum</name>
    <dbReference type="NCBI Taxonomy" id="1230953"/>
    <lineage>
        <taxon>Bacteria</taxon>
        <taxon>Pseudomonadati</taxon>
        <taxon>Pseudomonadota</taxon>
        <taxon>Betaproteobacteria</taxon>
        <taxon>Burkholderiales</taxon>
        <taxon>Comamonadaceae</taxon>
        <taxon>Hydrogenophaga</taxon>
    </lineage>
</organism>
<protein>
    <submittedName>
        <fullName evidence="6">IclR family transcriptional regulator</fullName>
    </submittedName>
</protein>
<proteinExistence type="predicted"/>
<evidence type="ECO:0000256" key="2">
    <source>
        <dbReference type="ARBA" id="ARBA00023125"/>
    </source>
</evidence>
<evidence type="ECO:0000256" key="3">
    <source>
        <dbReference type="ARBA" id="ARBA00023163"/>
    </source>
</evidence>
<dbReference type="SUPFAM" id="SSF46785">
    <property type="entry name" value="Winged helix' DNA-binding domain"/>
    <property type="match status" value="1"/>
</dbReference>
<keyword evidence="3" id="KW-0804">Transcription</keyword>
<keyword evidence="7" id="KW-1185">Reference proteome</keyword>
<dbReference type="PANTHER" id="PTHR30136:SF39">
    <property type="entry name" value="TRANSCRIPTIONAL REGULATORY PROTEIN"/>
    <property type="match status" value="1"/>
</dbReference>
<evidence type="ECO:0000256" key="1">
    <source>
        <dbReference type="ARBA" id="ARBA00023015"/>
    </source>
</evidence>
<evidence type="ECO:0000313" key="7">
    <source>
        <dbReference type="Proteomes" id="UP001156903"/>
    </source>
</evidence>
<name>A0ABQ6C190_9BURK</name>
<dbReference type="Proteomes" id="UP001156903">
    <property type="component" value="Unassembled WGS sequence"/>
</dbReference>
<dbReference type="InterPro" id="IPR050707">
    <property type="entry name" value="HTH_MetabolicPath_Reg"/>
</dbReference>
<dbReference type="InterPro" id="IPR036390">
    <property type="entry name" value="WH_DNA-bd_sf"/>
</dbReference>
<comment type="caution">
    <text evidence="6">The sequence shown here is derived from an EMBL/GenBank/DDBJ whole genome shotgun (WGS) entry which is preliminary data.</text>
</comment>
<dbReference type="Gene3D" id="1.10.10.10">
    <property type="entry name" value="Winged helix-like DNA-binding domain superfamily/Winged helix DNA-binding domain"/>
    <property type="match status" value="1"/>
</dbReference>
<sequence length="223" mass="24568">MHILGVFTPQDHSLTLTQIAERTGMYKSTVLRLAESLMRAQYLVRISDGSYQIGPKPLQLGSIFQRQFRSSEFVPPVLRELVAQLGESASYYVPVQNGRICLHRVDAPRMIRDAVREGDWRPLENGAAGTILMAFRGDPGDRLDRVRQEFWAASLGNEVDPELAAVSVPVFGHDGKIAGALSISGPRYRLEEHGTRSFVPALLAAARQLSAQFGADTSMYPAS</sequence>
<keyword evidence="2" id="KW-0238">DNA-binding</keyword>
<feature type="domain" description="HTH iclR-type" evidence="4">
    <location>
        <begin position="1"/>
        <end position="55"/>
    </location>
</feature>
<evidence type="ECO:0000259" key="5">
    <source>
        <dbReference type="PROSITE" id="PS51078"/>
    </source>
</evidence>
<accession>A0ABQ6C190</accession>
<reference evidence="7" key="1">
    <citation type="journal article" date="2019" name="Int. J. Syst. Evol. Microbiol.">
        <title>The Global Catalogue of Microorganisms (GCM) 10K type strain sequencing project: providing services to taxonomists for standard genome sequencing and annotation.</title>
        <authorList>
            <consortium name="The Broad Institute Genomics Platform"/>
            <consortium name="The Broad Institute Genome Sequencing Center for Infectious Disease"/>
            <person name="Wu L."/>
            <person name="Ma J."/>
        </authorList>
    </citation>
    <scope>NUCLEOTIDE SEQUENCE [LARGE SCALE GENOMIC DNA]</scope>
    <source>
        <strain evidence="7">NBRC 109341</strain>
    </source>
</reference>
<dbReference type="InterPro" id="IPR029016">
    <property type="entry name" value="GAF-like_dom_sf"/>
</dbReference>
<dbReference type="Pfam" id="PF09339">
    <property type="entry name" value="HTH_IclR"/>
    <property type="match status" value="1"/>
</dbReference>
<dbReference type="PROSITE" id="PS51078">
    <property type="entry name" value="ICLR_ED"/>
    <property type="match status" value="1"/>
</dbReference>
<dbReference type="PROSITE" id="PS51077">
    <property type="entry name" value="HTH_ICLR"/>
    <property type="match status" value="1"/>
</dbReference>
<keyword evidence="1" id="KW-0805">Transcription regulation</keyword>
<dbReference type="Pfam" id="PF01614">
    <property type="entry name" value="IclR_C"/>
    <property type="match status" value="1"/>
</dbReference>
<dbReference type="PANTHER" id="PTHR30136">
    <property type="entry name" value="HELIX-TURN-HELIX TRANSCRIPTIONAL REGULATOR, ICLR FAMILY"/>
    <property type="match status" value="1"/>
</dbReference>
<evidence type="ECO:0000259" key="4">
    <source>
        <dbReference type="PROSITE" id="PS51077"/>
    </source>
</evidence>
<dbReference type="EMBL" id="BSPB01000008">
    <property type="protein sequence ID" value="GLS13981.1"/>
    <property type="molecule type" value="Genomic_DNA"/>
</dbReference>
<feature type="domain" description="IclR-ED" evidence="5">
    <location>
        <begin position="56"/>
        <end position="215"/>
    </location>
</feature>
<gene>
    <name evidence="6" type="ORF">GCM10007935_14110</name>
</gene>
<dbReference type="InterPro" id="IPR014757">
    <property type="entry name" value="Tscrpt_reg_IclR_C"/>
</dbReference>
<dbReference type="SMART" id="SM00346">
    <property type="entry name" value="HTH_ICLR"/>
    <property type="match status" value="1"/>
</dbReference>